<reference evidence="1 2" key="1">
    <citation type="submission" date="2018-10" db="EMBL/GenBank/DDBJ databases">
        <title>Draft Genome Sequence of Anaerotignum sp. KCTC 15736.</title>
        <authorList>
            <person name="Choi S.H."/>
            <person name="Kim J.S."/>
            <person name="Kang S.W."/>
            <person name="Lee J.S."/>
            <person name="Park S.H."/>
        </authorList>
    </citation>
    <scope>NUCLEOTIDE SEQUENCE [LARGE SCALE GENOMIC DNA]</scope>
    <source>
        <strain evidence="1 2">KCTC 15736</strain>
    </source>
</reference>
<keyword evidence="2" id="KW-1185">Reference proteome</keyword>
<comment type="caution">
    <text evidence="1">The sequence shown here is derived from an EMBL/GenBank/DDBJ whole genome shotgun (WGS) entry which is preliminary data.</text>
</comment>
<protein>
    <submittedName>
        <fullName evidence="1">Uncharacterized protein</fullName>
    </submittedName>
</protein>
<evidence type="ECO:0000313" key="1">
    <source>
        <dbReference type="EMBL" id="GCB29068.1"/>
    </source>
</evidence>
<organism evidence="1 2">
    <name type="scientific">Anaerotignum faecicola</name>
    <dbReference type="NCBI Taxonomy" id="2358141"/>
    <lineage>
        <taxon>Bacteria</taxon>
        <taxon>Bacillati</taxon>
        <taxon>Bacillota</taxon>
        <taxon>Clostridia</taxon>
        <taxon>Lachnospirales</taxon>
        <taxon>Anaerotignaceae</taxon>
        <taxon>Anaerotignum</taxon>
    </lineage>
</organism>
<accession>A0A401LC17</accession>
<dbReference type="OrthoDB" id="2061825at2"/>
<dbReference type="GeneID" id="86193728"/>
<evidence type="ECO:0000313" key="2">
    <source>
        <dbReference type="Proteomes" id="UP000287361"/>
    </source>
</evidence>
<dbReference type="RefSeq" id="WP_016406729.1">
    <property type="nucleotide sequence ID" value="NZ_DAVZTY010000012.1"/>
</dbReference>
<proteinExistence type="predicted"/>
<dbReference type="EMBL" id="BHVZ01000001">
    <property type="protein sequence ID" value="GCB29068.1"/>
    <property type="molecule type" value="Genomic_DNA"/>
</dbReference>
<name>A0A401LC17_9FIRM</name>
<gene>
    <name evidence="1" type="ORF">KGMB03357_07290</name>
</gene>
<sequence>MNGIDALKAKFADVELKANARTMEEVVAYIEENWGAFRVKITESELMAHYKAACEFAKMMGKDVTDFQDDIRRYRLPNTNKIHVVLGMNSEYMTAENGMKYYQALCLIKGLSQEDIDTKNERWLQYVLLLDMAKDWEKKDEIFLAEQKEMLKERGVETE</sequence>
<dbReference type="AlphaFoldDB" id="A0A401LC17"/>
<dbReference type="Proteomes" id="UP000287361">
    <property type="component" value="Unassembled WGS sequence"/>
</dbReference>